<evidence type="ECO:0008006" key="3">
    <source>
        <dbReference type="Google" id="ProtNLM"/>
    </source>
</evidence>
<dbReference type="SUPFAM" id="SSF52402">
    <property type="entry name" value="Adenine nucleotide alpha hydrolases-like"/>
    <property type="match status" value="1"/>
</dbReference>
<gene>
    <name evidence="1" type="ORF">PSm6_44300</name>
</gene>
<accession>A0ABM7LEF8</accession>
<dbReference type="RefSeq" id="WP_265168220.1">
    <property type="nucleotide sequence ID" value="NZ_AP023081.1"/>
</dbReference>
<organism evidence="1 2">
    <name type="scientific">Pseudomonas solani</name>
    <dbReference type="NCBI Taxonomy" id="2731552"/>
    <lineage>
        <taxon>Bacteria</taxon>
        <taxon>Pseudomonadati</taxon>
        <taxon>Pseudomonadota</taxon>
        <taxon>Gammaproteobacteria</taxon>
        <taxon>Pseudomonadales</taxon>
        <taxon>Pseudomonadaceae</taxon>
        <taxon>Pseudomonas</taxon>
    </lineage>
</organism>
<sequence>MTLRATIVRPDARIVVQFSCGAASAVAGKLALAQYGATHDVQFLNAFLASEDADNRRFLADCEIWTGRQFTVLRDEKYGADVQNVFLRERYLKGPHGAPCSKLLKRRLLDAWKKPGDVMVLGYTAEEADRLEDFRERNPDRPVIAPLIERGLGKEDCKAIILRAGIVLPYMYRAGYSNANCPGCPKGGEAYWRAVRVDFPEVFEARCQVQDELGPGSWFLRYRSGPRKGERFPLRELPYGPIRRNESLPSCSFFCEMAEADIIHKEPTA</sequence>
<dbReference type="Gene3D" id="3.40.50.620">
    <property type="entry name" value="HUPs"/>
    <property type="match status" value="1"/>
</dbReference>
<dbReference type="Proteomes" id="UP001064896">
    <property type="component" value="Chromosome"/>
</dbReference>
<name>A0ABM7LEF8_9PSED</name>
<reference evidence="1" key="1">
    <citation type="submission" date="2020-05" db="EMBL/GenBank/DDBJ databases">
        <title>Complete genome sequence of Pseudomonas sp. Sm006.</title>
        <authorList>
            <person name="Takeuchi K."/>
            <person name="Someya N."/>
        </authorList>
    </citation>
    <scope>NUCLEOTIDE SEQUENCE</scope>
    <source>
        <strain evidence="1">Sm006</strain>
    </source>
</reference>
<evidence type="ECO:0000313" key="2">
    <source>
        <dbReference type="Proteomes" id="UP001064896"/>
    </source>
</evidence>
<keyword evidence="2" id="KW-1185">Reference proteome</keyword>
<dbReference type="InterPro" id="IPR014729">
    <property type="entry name" value="Rossmann-like_a/b/a_fold"/>
</dbReference>
<proteinExistence type="predicted"/>
<dbReference type="EMBL" id="AP023081">
    <property type="protein sequence ID" value="BCD88023.1"/>
    <property type="molecule type" value="Genomic_DNA"/>
</dbReference>
<protein>
    <recommendedName>
        <fullName evidence="3">Phosphoadenosine phosphosulphate reductase domain-containing protein</fullName>
    </recommendedName>
</protein>
<evidence type="ECO:0000313" key="1">
    <source>
        <dbReference type="EMBL" id="BCD88023.1"/>
    </source>
</evidence>